<name>A0A5M3M8S5_CONPW</name>
<keyword evidence="2" id="KW-1133">Transmembrane helix</keyword>
<evidence type="ECO:0000256" key="2">
    <source>
        <dbReference type="SAM" id="Phobius"/>
    </source>
</evidence>
<dbReference type="Proteomes" id="UP000053558">
    <property type="component" value="Unassembled WGS sequence"/>
</dbReference>
<dbReference type="KEGG" id="cput:CONPUDRAFT_159799"/>
<evidence type="ECO:0000256" key="3">
    <source>
        <dbReference type="SAM" id="SignalP"/>
    </source>
</evidence>
<proteinExistence type="predicted"/>
<dbReference type="InterPro" id="IPR045339">
    <property type="entry name" value="DUF6534"/>
</dbReference>
<feature type="region of interest" description="Disordered" evidence="1">
    <location>
        <begin position="311"/>
        <end position="365"/>
    </location>
</feature>
<evidence type="ECO:0000313" key="6">
    <source>
        <dbReference type="Proteomes" id="UP000053558"/>
    </source>
</evidence>
<reference evidence="6" key="1">
    <citation type="journal article" date="2012" name="Science">
        <title>The Paleozoic origin of enzymatic lignin decomposition reconstructed from 31 fungal genomes.</title>
        <authorList>
            <person name="Floudas D."/>
            <person name="Binder M."/>
            <person name="Riley R."/>
            <person name="Barry K."/>
            <person name="Blanchette R.A."/>
            <person name="Henrissat B."/>
            <person name="Martinez A.T."/>
            <person name="Otillar R."/>
            <person name="Spatafora J.W."/>
            <person name="Yadav J.S."/>
            <person name="Aerts A."/>
            <person name="Benoit I."/>
            <person name="Boyd A."/>
            <person name="Carlson A."/>
            <person name="Copeland A."/>
            <person name="Coutinho P.M."/>
            <person name="de Vries R.P."/>
            <person name="Ferreira P."/>
            <person name="Findley K."/>
            <person name="Foster B."/>
            <person name="Gaskell J."/>
            <person name="Glotzer D."/>
            <person name="Gorecki P."/>
            <person name="Heitman J."/>
            <person name="Hesse C."/>
            <person name="Hori C."/>
            <person name="Igarashi K."/>
            <person name="Jurgens J.A."/>
            <person name="Kallen N."/>
            <person name="Kersten P."/>
            <person name="Kohler A."/>
            <person name="Kuees U."/>
            <person name="Kumar T.K.A."/>
            <person name="Kuo A."/>
            <person name="LaButti K."/>
            <person name="Larrondo L.F."/>
            <person name="Lindquist E."/>
            <person name="Ling A."/>
            <person name="Lombard V."/>
            <person name="Lucas S."/>
            <person name="Lundell T."/>
            <person name="Martin R."/>
            <person name="McLaughlin D.J."/>
            <person name="Morgenstern I."/>
            <person name="Morin E."/>
            <person name="Murat C."/>
            <person name="Nagy L.G."/>
            <person name="Nolan M."/>
            <person name="Ohm R.A."/>
            <person name="Patyshakuliyeva A."/>
            <person name="Rokas A."/>
            <person name="Ruiz-Duenas F.J."/>
            <person name="Sabat G."/>
            <person name="Salamov A."/>
            <person name="Samejima M."/>
            <person name="Schmutz J."/>
            <person name="Slot J.C."/>
            <person name="St John F."/>
            <person name="Stenlid J."/>
            <person name="Sun H."/>
            <person name="Sun S."/>
            <person name="Syed K."/>
            <person name="Tsang A."/>
            <person name="Wiebenga A."/>
            <person name="Young D."/>
            <person name="Pisabarro A."/>
            <person name="Eastwood D.C."/>
            <person name="Martin F."/>
            <person name="Cullen D."/>
            <person name="Grigoriev I.V."/>
            <person name="Hibbett D.S."/>
        </authorList>
    </citation>
    <scope>NUCLEOTIDE SEQUENCE [LARGE SCALE GENOMIC DNA]</scope>
    <source>
        <strain evidence="6">RWD-64-598 SS2</strain>
    </source>
</reference>
<comment type="caution">
    <text evidence="5">The sequence shown here is derived from an EMBL/GenBank/DDBJ whole genome shotgun (WGS) entry which is preliminary data.</text>
</comment>
<feature type="transmembrane region" description="Helical" evidence="2">
    <location>
        <begin position="229"/>
        <end position="250"/>
    </location>
</feature>
<feature type="transmembrane region" description="Helical" evidence="2">
    <location>
        <begin position="152"/>
        <end position="178"/>
    </location>
</feature>
<evidence type="ECO:0000256" key="1">
    <source>
        <dbReference type="SAM" id="MobiDB-lite"/>
    </source>
</evidence>
<feature type="chain" id="PRO_5024275441" description="DUF6534 domain-containing protein" evidence="3">
    <location>
        <begin position="30"/>
        <end position="365"/>
    </location>
</feature>
<dbReference type="OrthoDB" id="2664626at2759"/>
<gene>
    <name evidence="5" type="ORF">CONPUDRAFT_159799</name>
</gene>
<feature type="transmembrane region" description="Helical" evidence="2">
    <location>
        <begin position="120"/>
        <end position="140"/>
    </location>
</feature>
<evidence type="ECO:0000313" key="5">
    <source>
        <dbReference type="EMBL" id="EIW75041.1"/>
    </source>
</evidence>
<dbReference type="PANTHER" id="PTHR40465">
    <property type="entry name" value="CHROMOSOME 1, WHOLE GENOME SHOTGUN SEQUENCE"/>
    <property type="match status" value="1"/>
</dbReference>
<dbReference type="EMBL" id="JH711590">
    <property type="protein sequence ID" value="EIW75041.1"/>
    <property type="molecule type" value="Genomic_DNA"/>
</dbReference>
<feature type="transmembrane region" description="Helical" evidence="2">
    <location>
        <begin position="80"/>
        <end position="100"/>
    </location>
</feature>
<keyword evidence="2" id="KW-0472">Membrane</keyword>
<dbReference type="AlphaFoldDB" id="A0A5M3M8S5"/>
<sequence length="365" mass="40234">MMRLKAQAHGQILFSLPSLSLLRIVIVSASPEMQSVDIGNTLGAAYIGGTAAAALYGVTLLQTTMYYLKYPQDPLYVKSLVATVWLLDTLHVAFMGHWLYFNLVSSRFVISGLEIALWSLPSSILMNLSLAVVIQIWFMMRIFYFARTKARYWLLLAMTVAVLGHLAFGLEFVVLMFFQAEAHEVDDVTLGAMLPFTFFNILSEVLVAGALCALLRHNRKSGANGVREVVRLLIVYAINRCVLVTIVSVIETALFLGWRSSLWWVTADFVIGKIWANSFLVSLNSRDAIRKRFDGGRTPSSLVNAVNLSEAGPCPHSRRSDGQQSSNLVLGLPSQRGSEPNASANGSHRTYQSSQVLPLDSVDAV</sequence>
<dbReference type="Pfam" id="PF20152">
    <property type="entry name" value="DUF6534"/>
    <property type="match status" value="1"/>
</dbReference>
<protein>
    <recommendedName>
        <fullName evidence="4">DUF6534 domain-containing protein</fullName>
    </recommendedName>
</protein>
<feature type="transmembrane region" description="Helical" evidence="2">
    <location>
        <begin position="45"/>
        <end position="68"/>
    </location>
</feature>
<keyword evidence="3" id="KW-0732">Signal</keyword>
<feature type="transmembrane region" description="Helical" evidence="2">
    <location>
        <begin position="198"/>
        <end position="217"/>
    </location>
</feature>
<evidence type="ECO:0000259" key="4">
    <source>
        <dbReference type="Pfam" id="PF20152"/>
    </source>
</evidence>
<keyword evidence="6" id="KW-1185">Reference proteome</keyword>
<dbReference type="RefSeq" id="XP_007775084.1">
    <property type="nucleotide sequence ID" value="XM_007776894.1"/>
</dbReference>
<feature type="compositionally biased region" description="Polar residues" evidence="1">
    <location>
        <begin position="335"/>
        <end position="356"/>
    </location>
</feature>
<feature type="domain" description="DUF6534" evidence="4">
    <location>
        <begin position="201"/>
        <end position="287"/>
    </location>
</feature>
<feature type="signal peptide" evidence="3">
    <location>
        <begin position="1"/>
        <end position="29"/>
    </location>
</feature>
<dbReference type="GeneID" id="19204184"/>
<feature type="transmembrane region" description="Helical" evidence="2">
    <location>
        <begin position="262"/>
        <end position="283"/>
    </location>
</feature>
<keyword evidence="2" id="KW-0812">Transmembrane</keyword>
<accession>A0A5M3M8S5</accession>
<organism evidence="5 6">
    <name type="scientific">Coniophora puteana (strain RWD-64-598)</name>
    <name type="common">Brown rot fungus</name>
    <dbReference type="NCBI Taxonomy" id="741705"/>
    <lineage>
        <taxon>Eukaryota</taxon>
        <taxon>Fungi</taxon>
        <taxon>Dikarya</taxon>
        <taxon>Basidiomycota</taxon>
        <taxon>Agaricomycotina</taxon>
        <taxon>Agaricomycetes</taxon>
        <taxon>Agaricomycetidae</taxon>
        <taxon>Boletales</taxon>
        <taxon>Coniophorineae</taxon>
        <taxon>Coniophoraceae</taxon>
        <taxon>Coniophora</taxon>
    </lineage>
</organism>
<dbReference type="PANTHER" id="PTHR40465:SF1">
    <property type="entry name" value="DUF6534 DOMAIN-CONTAINING PROTEIN"/>
    <property type="match status" value="1"/>
</dbReference>